<reference evidence="1 2" key="1">
    <citation type="submission" date="2018-11" db="EMBL/GenBank/DDBJ databases">
        <title>Microbial catabolism of amino acid.</title>
        <authorList>
            <person name="Hibi M."/>
            <person name="Ogawa J."/>
        </authorList>
    </citation>
    <scope>NUCLEOTIDE SEQUENCE [LARGE SCALE GENOMIC DNA]</scope>
    <source>
        <strain evidence="1 2">C31-06</strain>
    </source>
</reference>
<sequence>MTTTNGPPVEFAMDLFYLDGVRVRQAVMRPPRPGVIHP</sequence>
<organism evidence="1 2">
    <name type="scientific">Rhodococcus wratislaviensis</name>
    <name type="common">Tsukamurella wratislaviensis</name>
    <dbReference type="NCBI Taxonomy" id="44752"/>
    <lineage>
        <taxon>Bacteria</taxon>
        <taxon>Bacillati</taxon>
        <taxon>Actinomycetota</taxon>
        <taxon>Actinomycetes</taxon>
        <taxon>Mycobacteriales</taxon>
        <taxon>Nocardiaceae</taxon>
        <taxon>Rhodococcus</taxon>
    </lineage>
</organism>
<dbReference type="Proteomes" id="UP000287519">
    <property type="component" value="Unassembled WGS sequence"/>
</dbReference>
<accession>A0A402CH64</accession>
<dbReference type="EMBL" id="BHYM01000062">
    <property type="protein sequence ID" value="GCE42940.1"/>
    <property type="molecule type" value="Genomic_DNA"/>
</dbReference>
<evidence type="ECO:0000313" key="1">
    <source>
        <dbReference type="EMBL" id="GCE42940.1"/>
    </source>
</evidence>
<name>A0A402CH64_RHOWR</name>
<keyword evidence="2" id="KW-1185">Reference proteome</keyword>
<proteinExistence type="predicted"/>
<comment type="caution">
    <text evidence="1">The sequence shown here is derived from an EMBL/GenBank/DDBJ whole genome shotgun (WGS) entry which is preliminary data.</text>
</comment>
<evidence type="ECO:0000313" key="2">
    <source>
        <dbReference type="Proteomes" id="UP000287519"/>
    </source>
</evidence>
<protein>
    <submittedName>
        <fullName evidence="1">Uncharacterized protein</fullName>
    </submittedName>
</protein>
<dbReference type="AlphaFoldDB" id="A0A402CH64"/>
<gene>
    <name evidence="1" type="ORF">Rhow_007069</name>
</gene>